<dbReference type="EMBL" id="RDQH01000297">
    <property type="protein sequence ID" value="RXI09595.1"/>
    <property type="molecule type" value="Genomic_DNA"/>
</dbReference>
<dbReference type="Proteomes" id="UP000290289">
    <property type="component" value="Unassembled WGS sequence"/>
</dbReference>
<evidence type="ECO:0000313" key="2">
    <source>
        <dbReference type="Proteomes" id="UP000290289"/>
    </source>
</evidence>
<comment type="caution">
    <text evidence="1">The sequence shown here is derived from an EMBL/GenBank/DDBJ whole genome shotgun (WGS) entry which is preliminary data.</text>
</comment>
<organism evidence="1 2">
    <name type="scientific">Malus domestica</name>
    <name type="common">Apple</name>
    <name type="synonym">Pyrus malus</name>
    <dbReference type="NCBI Taxonomy" id="3750"/>
    <lineage>
        <taxon>Eukaryota</taxon>
        <taxon>Viridiplantae</taxon>
        <taxon>Streptophyta</taxon>
        <taxon>Embryophyta</taxon>
        <taxon>Tracheophyta</taxon>
        <taxon>Spermatophyta</taxon>
        <taxon>Magnoliopsida</taxon>
        <taxon>eudicotyledons</taxon>
        <taxon>Gunneridae</taxon>
        <taxon>Pentapetalae</taxon>
        <taxon>rosids</taxon>
        <taxon>fabids</taxon>
        <taxon>Rosales</taxon>
        <taxon>Rosaceae</taxon>
        <taxon>Amygdaloideae</taxon>
        <taxon>Maleae</taxon>
        <taxon>Malus</taxon>
    </lineage>
</organism>
<evidence type="ECO:0000313" key="1">
    <source>
        <dbReference type="EMBL" id="RXI09595.1"/>
    </source>
</evidence>
<gene>
    <name evidence="1" type="ORF">DVH24_036059</name>
</gene>
<accession>A0A498KV48</accession>
<name>A0A498KV48_MALDO</name>
<protein>
    <submittedName>
        <fullName evidence="1">Uncharacterized protein</fullName>
    </submittedName>
</protein>
<sequence length="172" mass="19220">MLRHFAMKLGVFRGVMQKPAKCHKMIYFRYTPGFEIGLHQIAWGACWWISCEIICCVSKHSINGKNASSGNRENSSFIDFSCAKRVNKRMKYYHDQSITSTGNGNSFVDKESSSMSFPVASTDSQSSILVIQNFSRQYREKNGLAGNVLQKTAMAGSRLVSSKGNMSSNLHV</sequence>
<proteinExistence type="predicted"/>
<reference evidence="1 2" key="1">
    <citation type="submission" date="2018-10" db="EMBL/GenBank/DDBJ databases">
        <title>A high-quality apple genome assembly.</title>
        <authorList>
            <person name="Hu J."/>
        </authorList>
    </citation>
    <scope>NUCLEOTIDE SEQUENCE [LARGE SCALE GENOMIC DNA]</scope>
    <source>
        <strain evidence="2">cv. HFTH1</strain>
        <tissue evidence="1">Young leaf</tissue>
    </source>
</reference>
<dbReference type="AlphaFoldDB" id="A0A498KV48"/>
<keyword evidence="2" id="KW-1185">Reference proteome</keyword>